<dbReference type="VEuPathDB" id="FungiDB:FOXG_15994"/>
<evidence type="ECO:0000313" key="2">
    <source>
        <dbReference type="Proteomes" id="UP000002489"/>
    </source>
</evidence>
<proteinExistence type="predicted"/>
<dbReference type="VEuPathDB" id="FungiDB:FOXG_15537"/>
<dbReference type="AlphaFoldDB" id="A0A0C4BKR3"/>
<accession>A0A0C4BKR3</accession>
<protein>
    <submittedName>
        <fullName evidence="1">Uncharacterized protein</fullName>
    </submittedName>
</protein>
<dbReference type="EnsemblFungi" id="FOXG_15994T0">
    <property type="protein sequence ID" value="FOXG_15994P0"/>
    <property type="gene ID" value="FOXG_15994"/>
</dbReference>
<reference evidence="1" key="2">
    <citation type="submission" date="2025-05" db="UniProtKB">
        <authorList>
            <consortium name="EnsemblFungi"/>
        </authorList>
    </citation>
    <scope>IDENTIFICATION</scope>
    <source>
        <strain evidence="1">4287 / CBS 123668 / FGSC 9935 / NRRL 34936</strain>
    </source>
</reference>
<dbReference type="Proteomes" id="UP000002489">
    <property type="component" value="Unassembled WGS sequence"/>
</dbReference>
<dbReference type="EnsemblFungi" id="FOXG_15537T0">
    <property type="protein sequence ID" value="FOXG_15537P0"/>
    <property type="gene ID" value="FOXG_15537"/>
</dbReference>
<reference evidence="2" key="1">
    <citation type="journal article" date="2012" name="Mol. Plant Microbe Interact.">
        <title>A highly conserved effector in Fusarium oxysporum is required for full virulence on Arabidopsis.</title>
        <authorList>
            <person name="Thatcher L.F."/>
            <person name="Gardiner D.M."/>
            <person name="Kazan K."/>
            <person name="Manners J."/>
        </authorList>
    </citation>
    <scope>NUCLEOTIDE SEQUENCE [LARGE SCALE GENOMIC DNA]</scope>
    <source>
        <strain evidence="2">Fo5176</strain>
    </source>
</reference>
<sequence length="111" mass="12356">MKKSLIILTIDSSRTCLGTRHLHFPACASLHYSSYTTPQSTCLLSDLRNSLLAPARLLAALCLHCPSKAKQMDNPSGGRMTDFFRRLDLWKSSALVSASYNNMTLGFDQFQ</sequence>
<gene>
    <name evidence="1" type="primary">28956972</name>
</gene>
<evidence type="ECO:0000313" key="1">
    <source>
        <dbReference type="EnsemblFungi" id="FOXG_15994P0"/>
    </source>
</evidence>
<name>A0A0C4BKR3_FUSOF</name>
<organism evidence="1 2">
    <name type="scientific">Fusarium oxysporum (strain Fo5176)</name>
    <name type="common">Fusarium vascular wilt</name>
    <dbReference type="NCBI Taxonomy" id="660025"/>
    <lineage>
        <taxon>Eukaryota</taxon>
        <taxon>Fungi</taxon>
        <taxon>Dikarya</taxon>
        <taxon>Ascomycota</taxon>
        <taxon>Pezizomycotina</taxon>
        <taxon>Sordariomycetes</taxon>
        <taxon>Hypocreomycetidae</taxon>
        <taxon>Hypocreales</taxon>
        <taxon>Nectriaceae</taxon>
        <taxon>Fusarium</taxon>
        <taxon>Fusarium oxysporum species complex</taxon>
    </lineage>
</organism>